<evidence type="ECO:0000259" key="2">
    <source>
        <dbReference type="Pfam" id="PF00582"/>
    </source>
</evidence>
<feature type="region of interest" description="Disordered" evidence="1">
    <location>
        <begin position="1"/>
        <end position="30"/>
    </location>
</feature>
<gene>
    <name evidence="3" type="primary">LOC101260545</name>
</gene>
<keyword evidence="4" id="KW-1185">Reference proteome</keyword>
<reference evidence="3" key="1">
    <citation type="journal article" date="2012" name="Nature">
        <title>The tomato genome sequence provides insights into fleshy fruit evolution.</title>
        <authorList>
            <consortium name="Tomato Genome Consortium"/>
        </authorList>
    </citation>
    <scope>NUCLEOTIDE SEQUENCE [LARGE SCALE GENOMIC DNA]</scope>
    <source>
        <strain evidence="3">cv. Heinz 1706</strain>
    </source>
</reference>
<dbReference type="FunCoup" id="A0A3Q7GX87">
    <property type="interactions" value="1018"/>
</dbReference>
<dbReference type="Pfam" id="PF00582">
    <property type="entry name" value="Usp"/>
    <property type="match status" value="1"/>
</dbReference>
<dbReference type="PANTHER" id="PTHR47125:SF2">
    <property type="entry name" value="ADENINE NUCLEOTIDE ALPHA HYDROLASES-LIKE SUPERFAMILY PROTEIN"/>
    <property type="match status" value="1"/>
</dbReference>
<name>A0A3Q7GX87_SOLLC</name>
<protein>
    <recommendedName>
        <fullName evidence="2">UspA domain-containing protein</fullName>
    </recommendedName>
</protein>
<evidence type="ECO:0000313" key="4">
    <source>
        <dbReference type="Proteomes" id="UP000004994"/>
    </source>
</evidence>
<dbReference type="RefSeq" id="XP_004242026.1">
    <property type="nucleotide sequence ID" value="XM_004241978.5"/>
</dbReference>
<proteinExistence type="predicted"/>
<dbReference type="PANTHER" id="PTHR47125">
    <property type="entry name" value="ADENINE NUCLEOTIDE ALPHA HYDROLASES-LIKE SUPERFAMILY PROTEIN"/>
    <property type="match status" value="1"/>
</dbReference>
<dbReference type="AlphaFoldDB" id="A0A3Q7GX87"/>
<dbReference type="EnsemblPlants" id="Solyc06g060360.3.1">
    <property type="protein sequence ID" value="Solyc06g060360.3.1"/>
    <property type="gene ID" value="Solyc06g060360.3"/>
</dbReference>
<dbReference type="KEGG" id="sly:101260545"/>
<feature type="compositionally biased region" description="Polar residues" evidence="1">
    <location>
        <begin position="1"/>
        <end position="10"/>
    </location>
</feature>
<feature type="domain" description="UspA" evidence="2">
    <location>
        <begin position="56"/>
        <end position="183"/>
    </location>
</feature>
<dbReference type="SMR" id="A0A3Q7GX87"/>
<dbReference type="CDD" id="cd00293">
    <property type="entry name" value="USP-like"/>
    <property type="match status" value="1"/>
</dbReference>
<sequence>MTMSSSSFMRQLSGKEGWKSTSRRWGGGGGGNWKQMEAGFNNMCGGGNGYNGGLVMRKRVMVVVDQSSHTKHAMMWALTHVTNKGDILTLLHIVPHSSSSSSSHCANNKGFSSDSSSSSAAHLASSLGSLCKACKPEVEVEALVIQGPKMATVMSQVKKLEVSVLVLGQKKPSSLFSCLCGRSSEEEFVEQCINTLDCLTIGVRKQRQGMGGYLISTRWQKNFWLLA</sequence>
<organism evidence="3">
    <name type="scientific">Solanum lycopersicum</name>
    <name type="common">Tomato</name>
    <name type="synonym">Lycopersicon esculentum</name>
    <dbReference type="NCBI Taxonomy" id="4081"/>
    <lineage>
        <taxon>Eukaryota</taxon>
        <taxon>Viridiplantae</taxon>
        <taxon>Streptophyta</taxon>
        <taxon>Embryophyta</taxon>
        <taxon>Tracheophyta</taxon>
        <taxon>Spermatophyta</taxon>
        <taxon>Magnoliopsida</taxon>
        <taxon>eudicotyledons</taxon>
        <taxon>Gunneridae</taxon>
        <taxon>Pentapetalae</taxon>
        <taxon>asterids</taxon>
        <taxon>lamiids</taxon>
        <taxon>Solanales</taxon>
        <taxon>Solanaceae</taxon>
        <taxon>Solanoideae</taxon>
        <taxon>Solaneae</taxon>
        <taxon>Solanum</taxon>
        <taxon>Solanum subgen. Lycopersicon</taxon>
    </lineage>
</organism>
<evidence type="ECO:0000313" key="3">
    <source>
        <dbReference type="EnsemblPlants" id="Solyc06g060360.3.1"/>
    </source>
</evidence>
<dbReference type="STRING" id="4081.A0A3Q7GX87"/>
<dbReference type="PaxDb" id="4081-Solyc06g060360.2.1"/>
<accession>A0A3Q7GX87</accession>
<dbReference type="GeneID" id="101260545"/>
<dbReference type="OrthoDB" id="672525at2759"/>
<dbReference type="OMA" id="WKQMEAG"/>
<dbReference type="Gene3D" id="3.40.50.620">
    <property type="entry name" value="HUPs"/>
    <property type="match status" value="1"/>
</dbReference>
<evidence type="ECO:0000256" key="1">
    <source>
        <dbReference type="SAM" id="MobiDB-lite"/>
    </source>
</evidence>
<dbReference type="SUPFAM" id="SSF52402">
    <property type="entry name" value="Adenine nucleotide alpha hydrolases-like"/>
    <property type="match status" value="1"/>
</dbReference>
<dbReference type="InterPro" id="IPR014729">
    <property type="entry name" value="Rossmann-like_a/b/a_fold"/>
</dbReference>
<dbReference type="Proteomes" id="UP000004994">
    <property type="component" value="Chromosome 6"/>
</dbReference>
<dbReference type="InParanoid" id="A0A3Q7GX87"/>
<reference evidence="3" key="2">
    <citation type="submission" date="2019-01" db="UniProtKB">
        <authorList>
            <consortium name="EnsemblPlants"/>
        </authorList>
    </citation>
    <scope>IDENTIFICATION</scope>
    <source>
        <strain evidence="3">cv. Heinz 1706</strain>
    </source>
</reference>
<dbReference type="InterPro" id="IPR006016">
    <property type="entry name" value="UspA"/>
</dbReference>
<dbReference type="Gramene" id="Solyc06g060360.3.1">
    <property type="protein sequence ID" value="Solyc06g060360.3.1"/>
    <property type="gene ID" value="Solyc06g060360.3"/>
</dbReference>